<sequence>MIQVLVIRPDAMNLPALHEAPVSKSDSGAESEILNANFLIAGGLEAAARGLLKREVCILTTNNATGIPNDTSYSLRKQYVHRLSAMSEDLKYSYVIIGMKDNGATLGCRTFLPNYTIGMISKDQNLLWYGDIVVGKLKRGATGNETYHDFEAADYPLIRNYFYHM</sequence>
<protein>
    <submittedName>
        <fullName evidence="1">Uncharacterized protein</fullName>
    </submittedName>
</protein>
<proteinExistence type="predicted"/>
<comment type="caution">
    <text evidence="1">The sequence shown here is derived from an EMBL/GenBank/DDBJ whole genome shotgun (WGS) entry which is preliminary data.</text>
</comment>
<evidence type="ECO:0000313" key="1">
    <source>
        <dbReference type="EMBL" id="KAJ3014609.1"/>
    </source>
</evidence>
<accession>A0ACC1Q6V1</accession>
<reference evidence="1" key="1">
    <citation type="submission" date="2022-08" db="EMBL/GenBank/DDBJ databases">
        <title>Genome Sequence of Pycnoporus sanguineus.</title>
        <authorList>
            <person name="Buettner E."/>
        </authorList>
    </citation>
    <scope>NUCLEOTIDE SEQUENCE</scope>
    <source>
        <strain evidence="1">CG-C14</strain>
    </source>
</reference>
<keyword evidence="2" id="KW-1185">Reference proteome</keyword>
<dbReference type="EMBL" id="JANSHE010000202">
    <property type="protein sequence ID" value="KAJ3014609.1"/>
    <property type="molecule type" value="Genomic_DNA"/>
</dbReference>
<evidence type="ECO:0000313" key="2">
    <source>
        <dbReference type="Proteomes" id="UP001144978"/>
    </source>
</evidence>
<dbReference type="Proteomes" id="UP001144978">
    <property type="component" value="Unassembled WGS sequence"/>
</dbReference>
<name>A0ACC1Q6V1_9APHY</name>
<organism evidence="1 2">
    <name type="scientific">Trametes sanguinea</name>
    <dbReference type="NCBI Taxonomy" id="158606"/>
    <lineage>
        <taxon>Eukaryota</taxon>
        <taxon>Fungi</taxon>
        <taxon>Dikarya</taxon>
        <taxon>Basidiomycota</taxon>
        <taxon>Agaricomycotina</taxon>
        <taxon>Agaricomycetes</taxon>
        <taxon>Polyporales</taxon>
        <taxon>Polyporaceae</taxon>
        <taxon>Trametes</taxon>
    </lineage>
</organism>
<gene>
    <name evidence="1" type="ORF">NUW54_g1263</name>
</gene>